<accession>A0A368GLX4</accession>
<evidence type="ECO:0000313" key="2">
    <source>
        <dbReference type="EMBL" id="RCN45382.1"/>
    </source>
</evidence>
<gene>
    <name evidence="2" type="ORF">ANCCAN_08603</name>
</gene>
<dbReference type="Proteomes" id="UP000252519">
    <property type="component" value="Unassembled WGS sequence"/>
</dbReference>
<comment type="caution">
    <text evidence="2">The sequence shown here is derived from an EMBL/GenBank/DDBJ whole genome shotgun (WGS) entry which is preliminary data.</text>
</comment>
<name>A0A368GLX4_ANCCA</name>
<sequence length="39" mass="4583">MRIRHQNIKKLHGRQRPEQVQVTSTSPEQLVSLVYKPVT</sequence>
<organism evidence="2 3">
    <name type="scientific">Ancylostoma caninum</name>
    <name type="common">Dog hookworm</name>
    <dbReference type="NCBI Taxonomy" id="29170"/>
    <lineage>
        <taxon>Eukaryota</taxon>
        <taxon>Metazoa</taxon>
        <taxon>Ecdysozoa</taxon>
        <taxon>Nematoda</taxon>
        <taxon>Chromadorea</taxon>
        <taxon>Rhabditida</taxon>
        <taxon>Rhabditina</taxon>
        <taxon>Rhabditomorpha</taxon>
        <taxon>Strongyloidea</taxon>
        <taxon>Ancylostomatidae</taxon>
        <taxon>Ancylostomatinae</taxon>
        <taxon>Ancylostoma</taxon>
    </lineage>
</organism>
<feature type="compositionally biased region" description="Basic residues" evidence="1">
    <location>
        <begin position="1"/>
        <end position="14"/>
    </location>
</feature>
<proteinExistence type="predicted"/>
<keyword evidence="3" id="KW-1185">Reference proteome</keyword>
<dbReference type="EMBL" id="JOJR01000103">
    <property type="protein sequence ID" value="RCN45382.1"/>
    <property type="molecule type" value="Genomic_DNA"/>
</dbReference>
<evidence type="ECO:0000313" key="3">
    <source>
        <dbReference type="Proteomes" id="UP000252519"/>
    </source>
</evidence>
<reference evidence="2 3" key="1">
    <citation type="submission" date="2014-10" db="EMBL/GenBank/DDBJ databases">
        <title>Draft genome of the hookworm Ancylostoma caninum.</title>
        <authorList>
            <person name="Mitreva M."/>
        </authorList>
    </citation>
    <scope>NUCLEOTIDE SEQUENCE [LARGE SCALE GENOMIC DNA]</scope>
    <source>
        <strain evidence="2 3">Baltimore</strain>
    </source>
</reference>
<protein>
    <submittedName>
        <fullName evidence="2">Uncharacterized protein</fullName>
    </submittedName>
</protein>
<feature type="region of interest" description="Disordered" evidence="1">
    <location>
        <begin position="1"/>
        <end position="26"/>
    </location>
</feature>
<dbReference type="AlphaFoldDB" id="A0A368GLX4"/>
<evidence type="ECO:0000256" key="1">
    <source>
        <dbReference type="SAM" id="MobiDB-lite"/>
    </source>
</evidence>